<dbReference type="SUPFAM" id="SSF56784">
    <property type="entry name" value="HAD-like"/>
    <property type="match status" value="1"/>
</dbReference>
<dbReference type="PANTHER" id="PTHR13832">
    <property type="entry name" value="PROTEIN PHOSPHATASE 2C"/>
    <property type="match status" value="1"/>
</dbReference>
<evidence type="ECO:0000259" key="5">
    <source>
        <dbReference type="PROSITE" id="PS51746"/>
    </source>
</evidence>
<keyword evidence="7" id="KW-1185">Reference proteome</keyword>
<comment type="similarity">
    <text evidence="4">Belongs to the PP2C family.</text>
</comment>
<evidence type="ECO:0000313" key="6">
    <source>
        <dbReference type="EMBL" id="GAT45958.1"/>
    </source>
</evidence>
<evidence type="ECO:0000256" key="4">
    <source>
        <dbReference type="RuleBase" id="RU003465"/>
    </source>
</evidence>
<proteinExistence type="inferred from homology"/>
<dbReference type="InterPro" id="IPR015655">
    <property type="entry name" value="PP2C"/>
</dbReference>
<dbReference type="Gene3D" id="3.60.40.10">
    <property type="entry name" value="PPM-type phosphatase domain"/>
    <property type="match status" value="1"/>
</dbReference>
<sequence>MSRVAQETRSIGQFKLSVVQLQPTERPIEDRFSISTSLDEDRLILGVYDGHGGAHTAEHVSKTLPQALLANPPSKHAEIFQDLDRTLLNNFREEHSLFRTIISKPPPTESARLLRSGCMALVLDLDSEAKSIHYANAGDCRALVFDLADPLALQQTTDLNAKSTSEQERLQREHPGESQLVVGGRLFGRLMSTRGFGDGYYKLPRGVNGWQHRRYVDILSSFDLGSGKVAMSAQYDSYFYGYRTPPYITATPDVGIFQFDEGKVLVAASDGLWDLASTEEVASIVKAGIESGVESLASYVLDTVMESRNPGDDVTVLLDLLKLQALPQGNMHRLEIFHGPPISNRDLDALAGDWRAGSFKEVLRRFPLAEDIDTIWRRVLDAFLESAGVNFGTTKQRGPDATRGIELLKQNHFVVLANGTTRLQLNVFKSTGLPFHSLFSAQLLRLTKPNPESIFERPSFLVCIRRTLSLLHLPTICDLLPKRNEGDICAIARRRTSTRIWTAFAANSPHSSTAPRARRAT</sequence>
<dbReference type="InterPro" id="IPR023214">
    <property type="entry name" value="HAD_sf"/>
</dbReference>
<dbReference type="InterPro" id="IPR000222">
    <property type="entry name" value="PP2C_BS"/>
</dbReference>
<dbReference type="SUPFAM" id="SSF81606">
    <property type="entry name" value="PP2C-like"/>
    <property type="match status" value="1"/>
</dbReference>
<dbReference type="InterPro" id="IPR036457">
    <property type="entry name" value="PPM-type-like_dom_sf"/>
</dbReference>
<dbReference type="PROSITE" id="PS51746">
    <property type="entry name" value="PPM_2"/>
    <property type="match status" value="1"/>
</dbReference>
<evidence type="ECO:0000313" key="7">
    <source>
        <dbReference type="Proteomes" id="UP000815677"/>
    </source>
</evidence>
<feature type="domain" description="PPM-type phosphatase" evidence="5">
    <location>
        <begin position="15"/>
        <end position="321"/>
    </location>
</feature>
<gene>
    <name evidence="6" type="ORF">MCHLO_03506</name>
</gene>
<keyword evidence="2 4" id="KW-0378">Hydrolase</keyword>
<evidence type="ECO:0000256" key="1">
    <source>
        <dbReference type="ARBA" id="ARBA00022723"/>
    </source>
</evidence>
<keyword evidence="3 4" id="KW-0904">Protein phosphatase</keyword>
<dbReference type="PROSITE" id="PS01032">
    <property type="entry name" value="PPM_1"/>
    <property type="match status" value="1"/>
</dbReference>
<organism evidence="6 7">
    <name type="scientific">Mycena chlorophos</name>
    <name type="common">Agaric fungus</name>
    <name type="synonym">Agaricus chlorophos</name>
    <dbReference type="NCBI Taxonomy" id="658473"/>
    <lineage>
        <taxon>Eukaryota</taxon>
        <taxon>Fungi</taxon>
        <taxon>Dikarya</taxon>
        <taxon>Basidiomycota</taxon>
        <taxon>Agaricomycotina</taxon>
        <taxon>Agaricomycetes</taxon>
        <taxon>Agaricomycetidae</taxon>
        <taxon>Agaricales</taxon>
        <taxon>Marasmiineae</taxon>
        <taxon>Mycenaceae</taxon>
        <taxon>Mycena</taxon>
    </lineage>
</organism>
<evidence type="ECO:0000256" key="2">
    <source>
        <dbReference type="ARBA" id="ARBA00022801"/>
    </source>
</evidence>
<accession>A0ABQ0L484</accession>
<dbReference type="Gene3D" id="3.40.50.1000">
    <property type="entry name" value="HAD superfamily/HAD-like"/>
    <property type="match status" value="1"/>
</dbReference>
<keyword evidence="1" id="KW-0479">Metal-binding</keyword>
<dbReference type="EMBL" id="DF842035">
    <property type="protein sequence ID" value="GAT45958.1"/>
    <property type="molecule type" value="Genomic_DNA"/>
</dbReference>
<dbReference type="Proteomes" id="UP000815677">
    <property type="component" value="Unassembled WGS sequence"/>
</dbReference>
<reference evidence="6" key="1">
    <citation type="submission" date="2014-09" db="EMBL/GenBank/DDBJ databases">
        <title>Genome sequence of the luminous mushroom Mycena chlorophos for searching fungal bioluminescence genes.</title>
        <authorList>
            <person name="Tanaka Y."/>
            <person name="Kasuga D."/>
            <person name="Oba Y."/>
            <person name="Hase S."/>
            <person name="Sato K."/>
            <person name="Oba Y."/>
            <person name="Sakakibara Y."/>
        </authorList>
    </citation>
    <scope>NUCLEOTIDE SEQUENCE</scope>
</reference>
<dbReference type="SMART" id="SM00332">
    <property type="entry name" value="PP2Cc"/>
    <property type="match status" value="1"/>
</dbReference>
<evidence type="ECO:0000256" key="3">
    <source>
        <dbReference type="ARBA" id="ARBA00022912"/>
    </source>
</evidence>
<dbReference type="PANTHER" id="PTHR13832:SF792">
    <property type="entry name" value="GM14286P"/>
    <property type="match status" value="1"/>
</dbReference>
<name>A0ABQ0L484_MYCCL</name>
<dbReference type="Pfam" id="PF00481">
    <property type="entry name" value="PP2C"/>
    <property type="match status" value="1"/>
</dbReference>
<dbReference type="CDD" id="cd00143">
    <property type="entry name" value="PP2Cc"/>
    <property type="match status" value="1"/>
</dbReference>
<dbReference type="InterPro" id="IPR036412">
    <property type="entry name" value="HAD-like_sf"/>
</dbReference>
<protein>
    <recommendedName>
        <fullName evidence="5">PPM-type phosphatase domain-containing protein</fullName>
    </recommendedName>
</protein>
<dbReference type="InterPro" id="IPR001932">
    <property type="entry name" value="PPM-type_phosphatase-like_dom"/>
</dbReference>